<protein>
    <submittedName>
        <fullName evidence="2">Phosphoheptose isomerase</fullName>
    </submittedName>
</protein>
<dbReference type="EMBL" id="BONJ01000040">
    <property type="protein sequence ID" value="GIG18473.1"/>
    <property type="molecule type" value="Genomic_DNA"/>
</dbReference>
<name>A0A8J3LCN0_9ACTN</name>
<accession>A0A8J3LCN0</accession>
<dbReference type="Gene3D" id="3.40.50.10490">
    <property type="entry name" value="Glucose-6-phosphate isomerase like protein, domain 1"/>
    <property type="match status" value="2"/>
</dbReference>
<gene>
    <name evidence="2" type="primary">gmhA_1</name>
    <name evidence="2" type="ORF">Cme02nite_68050</name>
</gene>
<evidence type="ECO:0000256" key="1">
    <source>
        <dbReference type="SAM" id="MobiDB-lite"/>
    </source>
</evidence>
<comment type="caution">
    <text evidence="2">The sequence shown here is derived from an EMBL/GenBank/DDBJ whole genome shotgun (WGS) entry which is preliminary data.</text>
</comment>
<proteinExistence type="predicted"/>
<evidence type="ECO:0000313" key="2">
    <source>
        <dbReference type="EMBL" id="GIG18473.1"/>
    </source>
</evidence>
<dbReference type="GO" id="GO:0016853">
    <property type="term" value="F:isomerase activity"/>
    <property type="evidence" value="ECO:0007669"/>
    <property type="project" value="UniProtKB-KW"/>
</dbReference>
<organism evidence="2 3">
    <name type="scientific">Catellatospora methionotrophica</name>
    <dbReference type="NCBI Taxonomy" id="121620"/>
    <lineage>
        <taxon>Bacteria</taxon>
        <taxon>Bacillati</taxon>
        <taxon>Actinomycetota</taxon>
        <taxon>Actinomycetes</taxon>
        <taxon>Micromonosporales</taxon>
        <taxon>Micromonosporaceae</taxon>
        <taxon>Catellatospora</taxon>
    </lineage>
</organism>
<keyword evidence="2" id="KW-0413">Isomerase</keyword>
<reference evidence="2" key="1">
    <citation type="submission" date="2021-01" db="EMBL/GenBank/DDBJ databases">
        <title>Whole genome shotgun sequence of Catellatospora methionotrophica NBRC 14553.</title>
        <authorList>
            <person name="Komaki H."/>
            <person name="Tamura T."/>
        </authorList>
    </citation>
    <scope>NUCLEOTIDE SEQUENCE</scope>
    <source>
        <strain evidence="2">NBRC 14553</strain>
    </source>
</reference>
<feature type="region of interest" description="Disordered" evidence="1">
    <location>
        <begin position="109"/>
        <end position="137"/>
    </location>
</feature>
<dbReference type="Proteomes" id="UP000660339">
    <property type="component" value="Unassembled WGS sequence"/>
</dbReference>
<dbReference type="RefSeq" id="WP_166389096.1">
    <property type="nucleotide sequence ID" value="NZ_BAAATT010000021.1"/>
</dbReference>
<dbReference type="AlphaFoldDB" id="A0A8J3LCN0"/>
<evidence type="ECO:0000313" key="3">
    <source>
        <dbReference type="Proteomes" id="UP000660339"/>
    </source>
</evidence>
<sequence length="227" mass="23171">MTAAAVLTTALAQRRERPGVELAASAPDLVAAAVAMARRFRAGGVLHAFGSADADAHHIAVEFVHPAIVGKRALPAVAHGTARAAFRLRHAAPCDIALAVCDAPVPSCRDGERQRGPRAAVAARSGGTRGRTLGEGRVAAPLVPGESETSRPGEAGPVAVALAAAGGRGLLTIALAGQFWTGPDVDHALVLPAADPLVLRELQVSAYHLLWELTHAVLEHGPDGATP</sequence>
<keyword evidence="3" id="KW-1185">Reference proteome</keyword>